<dbReference type="PROSITE" id="PS00211">
    <property type="entry name" value="ABC_TRANSPORTER_1"/>
    <property type="match status" value="1"/>
</dbReference>
<keyword evidence="2" id="KW-0813">Transport</keyword>
<dbReference type="EMBL" id="JACEGC010000061">
    <property type="protein sequence ID" value="MBC1196180.1"/>
    <property type="molecule type" value="Genomic_DNA"/>
</dbReference>
<dbReference type="InterPro" id="IPR017871">
    <property type="entry name" value="ABC_transporter-like_CS"/>
</dbReference>
<comment type="caution">
    <text evidence="7">The sequence shown here is derived from an EMBL/GenBank/DDBJ whole genome shotgun (WGS) entry which is preliminary data.</text>
</comment>
<keyword evidence="4 7" id="KW-0067">ATP-binding</keyword>
<dbReference type="Pfam" id="PF00005">
    <property type="entry name" value="ABC_tran"/>
    <property type="match status" value="1"/>
</dbReference>
<dbReference type="PANTHER" id="PTHR43820">
    <property type="entry name" value="HIGH-AFFINITY BRANCHED-CHAIN AMINO ACID TRANSPORT ATP-BINDING PROTEIN LIVF"/>
    <property type="match status" value="1"/>
</dbReference>
<dbReference type="PIRSF" id="PIRSF039137">
    <property type="entry name" value="ABC_branched_ATPase"/>
    <property type="match status" value="1"/>
</dbReference>
<dbReference type="SUPFAM" id="SSF52540">
    <property type="entry name" value="P-loop containing nucleoside triphosphate hydrolases"/>
    <property type="match status" value="1"/>
</dbReference>
<accession>A0A841V5A1</accession>
<dbReference type="InterPro" id="IPR003439">
    <property type="entry name" value="ABC_transporter-like_ATP-bd"/>
</dbReference>
<dbReference type="Gene3D" id="3.40.50.300">
    <property type="entry name" value="P-loop containing nucleotide triphosphate hydrolases"/>
    <property type="match status" value="1"/>
</dbReference>
<keyword evidence="3" id="KW-0547">Nucleotide-binding</keyword>
<dbReference type="GO" id="GO:0015658">
    <property type="term" value="F:branched-chain amino acid transmembrane transporter activity"/>
    <property type="evidence" value="ECO:0007669"/>
    <property type="project" value="InterPro"/>
</dbReference>
<feature type="domain" description="ABC transporter" evidence="6">
    <location>
        <begin position="2"/>
        <end position="232"/>
    </location>
</feature>
<evidence type="ECO:0000256" key="2">
    <source>
        <dbReference type="ARBA" id="ARBA00022448"/>
    </source>
</evidence>
<evidence type="ECO:0000256" key="4">
    <source>
        <dbReference type="ARBA" id="ARBA00022840"/>
    </source>
</evidence>
<dbReference type="SMART" id="SM00382">
    <property type="entry name" value="AAA"/>
    <property type="match status" value="1"/>
</dbReference>
<gene>
    <name evidence="7" type="ORF">H0901_13165</name>
</gene>
<dbReference type="InterPro" id="IPR027417">
    <property type="entry name" value="P-loop_NTPase"/>
</dbReference>
<keyword evidence="5" id="KW-0029">Amino-acid transport</keyword>
<evidence type="ECO:0000256" key="1">
    <source>
        <dbReference type="ARBA" id="ARBA00005417"/>
    </source>
</evidence>
<organism evidence="7 8">
    <name type="scientific">Microcystis aeruginosa BLCC-F158</name>
    <dbReference type="NCBI Taxonomy" id="2755316"/>
    <lineage>
        <taxon>Bacteria</taxon>
        <taxon>Bacillati</taxon>
        <taxon>Cyanobacteriota</taxon>
        <taxon>Cyanophyceae</taxon>
        <taxon>Oscillatoriophycideae</taxon>
        <taxon>Chroococcales</taxon>
        <taxon>Microcystaceae</taxon>
        <taxon>Microcystis</taxon>
    </lineage>
</organism>
<dbReference type="GO" id="GO:0016887">
    <property type="term" value="F:ATP hydrolysis activity"/>
    <property type="evidence" value="ECO:0007669"/>
    <property type="project" value="InterPro"/>
</dbReference>
<dbReference type="RefSeq" id="WP_185239999.1">
    <property type="nucleotide sequence ID" value="NZ_JACEGC010000061.1"/>
</dbReference>
<protein>
    <submittedName>
        <fullName evidence="7">ABC transporter ATP-binding protein</fullName>
    </submittedName>
</protein>
<dbReference type="PANTHER" id="PTHR43820:SF3">
    <property type="entry name" value="BRANCHED-CHAIN AMINO ACID TRANSPORT SYSTEM,ATP-BINDING PROTEIN"/>
    <property type="match status" value="1"/>
</dbReference>
<evidence type="ECO:0000259" key="6">
    <source>
        <dbReference type="PROSITE" id="PS50893"/>
    </source>
</evidence>
<dbReference type="InterPro" id="IPR030660">
    <property type="entry name" value="ABC_branched_ATPase_LivF/BraG"/>
</dbReference>
<dbReference type="InterPro" id="IPR003593">
    <property type="entry name" value="AAA+_ATPase"/>
</dbReference>
<dbReference type="InterPro" id="IPR052156">
    <property type="entry name" value="BCAA_Transport_ATP-bd_LivF"/>
</dbReference>
<evidence type="ECO:0000313" key="8">
    <source>
        <dbReference type="Proteomes" id="UP000525432"/>
    </source>
</evidence>
<dbReference type="AlphaFoldDB" id="A0A841V5A1"/>
<dbReference type="GO" id="GO:0015807">
    <property type="term" value="P:L-amino acid transport"/>
    <property type="evidence" value="ECO:0007669"/>
    <property type="project" value="TreeGrafter"/>
</dbReference>
<name>A0A841V5A1_MICAE</name>
<dbReference type="PROSITE" id="PS50893">
    <property type="entry name" value="ABC_TRANSPORTER_2"/>
    <property type="match status" value="1"/>
</dbReference>
<dbReference type="Proteomes" id="UP000525432">
    <property type="component" value="Unassembled WGS sequence"/>
</dbReference>
<proteinExistence type="inferred from homology"/>
<comment type="similarity">
    <text evidence="1">Belongs to the ABC transporter superfamily.</text>
</comment>
<evidence type="ECO:0000256" key="5">
    <source>
        <dbReference type="ARBA" id="ARBA00022970"/>
    </source>
</evidence>
<dbReference type="CDD" id="cd03224">
    <property type="entry name" value="ABC_TM1139_LivF_branched"/>
    <property type="match status" value="1"/>
</dbReference>
<reference evidence="7 8" key="1">
    <citation type="submission" date="2020-07" db="EMBL/GenBank/DDBJ databases">
        <title>Genomes of two Microcystis aeruginosa (Cyanobacteria) strains from Florida (USA) with disparate toxicogenic potential.</title>
        <authorList>
            <person name="Lefler F.W."/>
            <person name="Barbosa M."/>
            <person name="Berthold D.E."/>
            <person name="Laughinghouse H.D. IV."/>
        </authorList>
    </citation>
    <scope>NUCLEOTIDE SEQUENCE [LARGE SCALE GENOMIC DNA]</scope>
    <source>
        <strain evidence="7 8">BLCCF158</strain>
    </source>
</reference>
<evidence type="ECO:0000313" key="7">
    <source>
        <dbReference type="EMBL" id="MBC1196180.1"/>
    </source>
</evidence>
<sequence length="233" mass="25502">MLEINDLSVNYGGIKALQQVSLRVETGEIVTLIGANGAGKTTTLKTISRLLTAKTGRIIYQGQDITHLPPHEIVKRGIAHSPEGRRILARQTVLTNLQLGAYTRSDRLGVKGDIEEQWQLFPRLSERREQLAGTLSGGEQQMLAIARALMSRPKLLLLDEPSLGLAPQIVREIFSIIRKLNESGVTILLVEQNAHLALETANRGYVLAAGRLTIAGEAGDLLKDERVKQAYLG</sequence>
<dbReference type="GO" id="GO:0005524">
    <property type="term" value="F:ATP binding"/>
    <property type="evidence" value="ECO:0007669"/>
    <property type="project" value="UniProtKB-KW"/>
</dbReference>
<evidence type="ECO:0000256" key="3">
    <source>
        <dbReference type="ARBA" id="ARBA00022741"/>
    </source>
</evidence>